<dbReference type="GO" id="GO:0005886">
    <property type="term" value="C:plasma membrane"/>
    <property type="evidence" value="ECO:0007669"/>
    <property type="project" value="TreeGrafter"/>
</dbReference>
<comment type="caution">
    <text evidence="3">The sequence shown here is derived from an EMBL/GenBank/DDBJ whole genome shotgun (WGS) entry which is preliminary data.</text>
</comment>
<evidence type="ECO:0000313" key="4">
    <source>
        <dbReference type="Proteomes" id="UP000288716"/>
    </source>
</evidence>
<evidence type="ECO:0000256" key="1">
    <source>
        <dbReference type="ARBA" id="ARBA00010487"/>
    </source>
</evidence>
<dbReference type="PRINTS" id="PR01692">
    <property type="entry name" value="LIPOCALINIMR"/>
</dbReference>
<feature type="non-terminal residue" evidence="3">
    <location>
        <position position="1"/>
    </location>
</feature>
<dbReference type="GO" id="GO:0004888">
    <property type="term" value="F:transmembrane signaling receptor activity"/>
    <property type="evidence" value="ECO:0007669"/>
    <property type="project" value="TreeGrafter"/>
</dbReference>
<dbReference type="InterPro" id="IPR006876">
    <property type="entry name" value="LMBR1-like_membr_prot"/>
</dbReference>
<organism evidence="3 4">
    <name type="scientific">Leptotrombidium deliense</name>
    <dbReference type="NCBI Taxonomy" id="299467"/>
    <lineage>
        <taxon>Eukaryota</taxon>
        <taxon>Metazoa</taxon>
        <taxon>Ecdysozoa</taxon>
        <taxon>Arthropoda</taxon>
        <taxon>Chelicerata</taxon>
        <taxon>Arachnida</taxon>
        <taxon>Acari</taxon>
        <taxon>Acariformes</taxon>
        <taxon>Trombidiformes</taxon>
        <taxon>Prostigmata</taxon>
        <taxon>Anystina</taxon>
        <taxon>Parasitengona</taxon>
        <taxon>Trombiculoidea</taxon>
        <taxon>Trombiculidae</taxon>
        <taxon>Leptotrombidium</taxon>
    </lineage>
</organism>
<keyword evidence="2" id="KW-1133">Transmembrane helix</keyword>
<dbReference type="EMBL" id="NCKV01006833">
    <property type="protein sequence ID" value="RWS23249.1"/>
    <property type="molecule type" value="Genomic_DNA"/>
</dbReference>
<sequence>LLVGIKALPLSTAQHIPIGITSLSKMGHFGACLEVILILYLWIASVVGLYTLPVLNRLRPKLRDTSFTQIVGNCALLLVLSSALPLLARTVGITNFDLLGDFGRIEWLGNFYVVLFYNLVFLVTTALSLTNKFTASVRRELYKRLKALINWFRWPNETETTSKVLSVNGKNTMH</sequence>
<dbReference type="VEuPathDB" id="VectorBase:LDEU008791"/>
<proteinExistence type="inferred from homology"/>
<feature type="transmembrane region" description="Helical" evidence="2">
    <location>
        <begin position="35"/>
        <end position="55"/>
    </location>
</feature>
<dbReference type="OrthoDB" id="5596951at2759"/>
<feature type="transmembrane region" description="Helical" evidence="2">
    <location>
        <begin position="67"/>
        <end position="87"/>
    </location>
</feature>
<evidence type="ECO:0000256" key="2">
    <source>
        <dbReference type="SAM" id="Phobius"/>
    </source>
</evidence>
<dbReference type="PANTHER" id="PTHR12625:SF0">
    <property type="entry name" value="PROTEIN LILIPOD"/>
    <property type="match status" value="1"/>
</dbReference>
<keyword evidence="2" id="KW-0472">Membrane</keyword>
<dbReference type="AlphaFoldDB" id="A0A443S6T6"/>
<accession>A0A443S6T6</accession>
<dbReference type="PANTHER" id="PTHR12625">
    <property type="entry name" value="LIPOCALIN-1 INTERACTING MEMBRANE RECEPTOR LIMR"/>
    <property type="match status" value="1"/>
</dbReference>
<dbReference type="Proteomes" id="UP000288716">
    <property type="component" value="Unassembled WGS sequence"/>
</dbReference>
<dbReference type="Pfam" id="PF04791">
    <property type="entry name" value="LMBR1"/>
    <property type="match status" value="1"/>
</dbReference>
<feature type="transmembrane region" description="Helical" evidence="2">
    <location>
        <begin position="107"/>
        <end position="129"/>
    </location>
</feature>
<dbReference type="GO" id="GO:0007165">
    <property type="term" value="P:signal transduction"/>
    <property type="evidence" value="ECO:0007669"/>
    <property type="project" value="TreeGrafter"/>
</dbReference>
<reference evidence="3 4" key="1">
    <citation type="journal article" date="2018" name="Gigascience">
        <title>Genomes of trombidid mites reveal novel predicted allergens and laterally-transferred genes associated with secondary metabolism.</title>
        <authorList>
            <person name="Dong X."/>
            <person name="Chaisiri K."/>
            <person name="Xia D."/>
            <person name="Armstrong S.D."/>
            <person name="Fang Y."/>
            <person name="Donnelly M.J."/>
            <person name="Kadowaki T."/>
            <person name="McGarry J.W."/>
            <person name="Darby A.C."/>
            <person name="Makepeace B.L."/>
        </authorList>
    </citation>
    <scope>NUCLEOTIDE SEQUENCE [LARGE SCALE GENOMIC DNA]</scope>
    <source>
        <strain evidence="3">UoL-UT</strain>
    </source>
</reference>
<protein>
    <submittedName>
        <fullName evidence="3">Limb region 1 protein-like protein</fullName>
    </submittedName>
</protein>
<dbReference type="InterPro" id="IPR008075">
    <property type="entry name" value="LIMR"/>
</dbReference>
<evidence type="ECO:0000313" key="3">
    <source>
        <dbReference type="EMBL" id="RWS23249.1"/>
    </source>
</evidence>
<comment type="similarity">
    <text evidence="1">Belongs to the LIMR family.</text>
</comment>
<gene>
    <name evidence="3" type="ORF">B4U80_08568</name>
</gene>
<dbReference type="STRING" id="299467.A0A443S6T6"/>
<keyword evidence="4" id="KW-1185">Reference proteome</keyword>
<keyword evidence="2" id="KW-0812">Transmembrane</keyword>
<name>A0A443S6T6_9ACAR</name>